<comment type="catalytic activity">
    <reaction evidence="4 5">
        <text>uridine(38/39/40) in tRNA = pseudouridine(38/39/40) in tRNA</text>
        <dbReference type="Rhea" id="RHEA:22376"/>
        <dbReference type="Rhea" id="RHEA-COMP:10085"/>
        <dbReference type="Rhea" id="RHEA-COMP:10087"/>
        <dbReference type="ChEBI" id="CHEBI:65314"/>
        <dbReference type="ChEBI" id="CHEBI:65315"/>
        <dbReference type="EC" id="5.4.99.12"/>
    </reaction>
</comment>
<dbReference type="Gene3D" id="3.30.70.660">
    <property type="entry name" value="Pseudouridine synthase I, catalytic domain, C-terminal subdomain"/>
    <property type="match status" value="1"/>
</dbReference>
<dbReference type="Proteomes" id="UP000681315">
    <property type="component" value="Unassembled WGS sequence"/>
</dbReference>
<comment type="similarity">
    <text evidence="1 4 5">Belongs to the tRNA pseudouridine synthase TruA family.</text>
</comment>
<gene>
    <name evidence="4" type="primary">truA</name>
    <name evidence="7" type="ORF">J4051_07560</name>
</gene>
<reference evidence="7 8" key="1">
    <citation type="submission" date="2021-03" db="EMBL/GenBank/DDBJ databases">
        <title>Gelidibacter sp. nov., isolated from costal sediment.</title>
        <authorList>
            <person name="Lun K.-Y."/>
        </authorList>
    </citation>
    <scope>NUCLEOTIDE SEQUENCE [LARGE SCALE GENOMIC DNA]</scope>
    <source>
        <strain evidence="7 8">DF109</strain>
    </source>
</reference>
<evidence type="ECO:0000259" key="6">
    <source>
        <dbReference type="Pfam" id="PF01416"/>
    </source>
</evidence>
<dbReference type="HAMAP" id="MF_00171">
    <property type="entry name" value="TruA"/>
    <property type="match status" value="1"/>
</dbReference>
<comment type="caution">
    <text evidence="4">Lacks conserved residue(s) required for the propagation of feature annotation.</text>
</comment>
<feature type="binding site" evidence="4">
    <location>
        <position position="116"/>
    </location>
    <ligand>
        <name>substrate</name>
    </ligand>
</feature>
<dbReference type="Pfam" id="PF01416">
    <property type="entry name" value="PseudoU_synth_1"/>
    <property type="match status" value="1"/>
</dbReference>
<comment type="function">
    <text evidence="4">Formation of pseudouridine at positions 38, 39 and 40 in the anticodon stem and loop of transfer RNAs.</text>
</comment>
<dbReference type="InterPro" id="IPR020095">
    <property type="entry name" value="PsdUridine_synth_TruA_C"/>
</dbReference>
<evidence type="ECO:0000313" key="7">
    <source>
        <dbReference type="EMBL" id="MBO3098118.1"/>
    </source>
</evidence>
<evidence type="ECO:0000256" key="5">
    <source>
        <dbReference type="RuleBase" id="RU003792"/>
    </source>
</evidence>
<comment type="caution">
    <text evidence="7">The sequence shown here is derived from an EMBL/GenBank/DDBJ whole genome shotgun (WGS) entry which is preliminary data.</text>
</comment>
<dbReference type="PANTHER" id="PTHR11142:SF0">
    <property type="entry name" value="TRNA PSEUDOURIDINE SYNTHASE-LIKE 1"/>
    <property type="match status" value="1"/>
</dbReference>
<name>A0ABS3SQY7_9FLAO</name>
<sequence>MDQNYFYLITIQYLGFRYHGWQKQPNLKTVHLVIDKTLNYVFDGNRKFKSLAVGRTDAMVSANETAFELFMEDPISDFDAFLEQFNYYLPQDVRALSMKEVDRNFNVIQNAKLKEYVYLFAHGQKSHPFCASIMTTFRDVLDIELMKKGAKLYEGTHNFRAFCSRVSENGLYNRTVMSCGLIENNMFAASFFPEESYLFKVKGEGFGYNQIRGMMGTLVKLGKNELTLDDIAKSLLPDSTEVMEYIAPASGLILNSVEFD</sequence>
<keyword evidence="8" id="KW-1185">Reference proteome</keyword>
<dbReference type="EC" id="5.4.99.12" evidence="4"/>
<evidence type="ECO:0000256" key="4">
    <source>
        <dbReference type="HAMAP-Rule" id="MF_00171"/>
    </source>
</evidence>
<feature type="domain" description="Pseudouridine synthase I TruA alpha/beta" evidence="6">
    <location>
        <begin position="150"/>
        <end position="260"/>
    </location>
</feature>
<dbReference type="SUPFAM" id="SSF55120">
    <property type="entry name" value="Pseudouridine synthase"/>
    <property type="match status" value="1"/>
</dbReference>
<evidence type="ECO:0000256" key="1">
    <source>
        <dbReference type="ARBA" id="ARBA00009375"/>
    </source>
</evidence>
<organism evidence="7 8">
    <name type="scientific">Gelidibacter pelagius</name>
    <dbReference type="NCBI Taxonomy" id="2819985"/>
    <lineage>
        <taxon>Bacteria</taxon>
        <taxon>Pseudomonadati</taxon>
        <taxon>Bacteroidota</taxon>
        <taxon>Flavobacteriia</taxon>
        <taxon>Flavobacteriales</taxon>
        <taxon>Flavobacteriaceae</taxon>
        <taxon>Gelidibacter</taxon>
    </lineage>
</organism>
<dbReference type="InterPro" id="IPR020094">
    <property type="entry name" value="TruA/RsuA/RluB/E/F_N"/>
</dbReference>
<evidence type="ECO:0000256" key="3">
    <source>
        <dbReference type="ARBA" id="ARBA00023235"/>
    </source>
</evidence>
<proteinExistence type="inferred from homology"/>
<protein>
    <recommendedName>
        <fullName evidence="4">tRNA pseudouridine synthase A</fullName>
        <ecNumber evidence="4">5.4.99.12</ecNumber>
    </recommendedName>
    <alternativeName>
        <fullName evidence="4">tRNA pseudouridine(38-40) synthase</fullName>
    </alternativeName>
    <alternativeName>
        <fullName evidence="4">tRNA pseudouridylate synthase I</fullName>
    </alternativeName>
    <alternativeName>
        <fullName evidence="4">tRNA-uridine isomerase I</fullName>
    </alternativeName>
</protein>
<dbReference type="PIRSF" id="PIRSF001430">
    <property type="entry name" value="tRNA_psdUrid_synth"/>
    <property type="match status" value="1"/>
</dbReference>
<evidence type="ECO:0000313" key="8">
    <source>
        <dbReference type="Proteomes" id="UP000681315"/>
    </source>
</evidence>
<dbReference type="EMBL" id="JAGEVG010000007">
    <property type="protein sequence ID" value="MBO3098118.1"/>
    <property type="molecule type" value="Genomic_DNA"/>
</dbReference>
<dbReference type="InterPro" id="IPR001406">
    <property type="entry name" value="PsdUridine_synth_TruA"/>
</dbReference>
<dbReference type="Gene3D" id="3.30.70.580">
    <property type="entry name" value="Pseudouridine synthase I, catalytic domain, N-terminal subdomain"/>
    <property type="match status" value="1"/>
</dbReference>
<dbReference type="PANTHER" id="PTHR11142">
    <property type="entry name" value="PSEUDOURIDYLATE SYNTHASE"/>
    <property type="match status" value="1"/>
</dbReference>
<comment type="subunit">
    <text evidence="4">Homodimer.</text>
</comment>
<dbReference type="InterPro" id="IPR020097">
    <property type="entry name" value="PsdUridine_synth_TruA_a/b_dom"/>
</dbReference>
<feature type="active site" description="Nucleophile" evidence="4">
    <location>
        <position position="57"/>
    </location>
</feature>
<dbReference type="RefSeq" id="WP_208233262.1">
    <property type="nucleotide sequence ID" value="NZ_JAGEVG010000007.1"/>
</dbReference>
<keyword evidence="3 4" id="KW-0413">Isomerase</keyword>
<accession>A0ABS3SQY7</accession>
<evidence type="ECO:0000256" key="2">
    <source>
        <dbReference type="ARBA" id="ARBA00022694"/>
    </source>
</evidence>
<dbReference type="InterPro" id="IPR020103">
    <property type="entry name" value="PsdUridine_synth_cat_dom_sf"/>
</dbReference>
<keyword evidence="2 4" id="KW-0819">tRNA processing</keyword>